<dbReference type="GO" id="GO:0008250">
    <property type="term" value="C:oligosaccharyltransferase complex"/>
    <property type="evidence" value="ECO:0007669"/>
    <property type="project" value="UniProtKB-UniRule"/>
</dbReference>
<comment type="subcellular location">
    <subcellularLocation>
        <location evidence="2">Endoplasmic reticulum membrane</location>
        <topology evidence="2">Multi-pass membrane protein</topology>
    </subcellularLocation>
</comment>
<evidence type="ECO:0000256" key="1">
    <source>
        <dbReference type="ARBA" id="ARBA00046750"/>
    </source>
</evidence>
<keyword evidence="5" id="KW-1185">Reference proteome</keyword>
<comment type="subunit">
    <text evidence="1">Component of the oligosaccharyltransferase (OST) complex. OST exists in two different complex forms which contain common core subunits RPN1, RPN2, OST48, OST4, DAD1 and TMEM258, either STT3A or STT3B as catalytic subunits, and form-specific accessory subunits. STT3A complex assembly occurs through the formation of 3 subcomplexes. Subcomplex 1 contains RPN1 and TMEM258, subcomplex 2 contains the STT3A-specific subunits STT3A, DC2/OSTC, and KCP2 as well as the core subunit OST4, and subcomplex 3 contains RPN2, DAD1, and OST48. The STT3A complex can form stable complexes with the Sec61 complex or with both the Sec61 and TRAP complexes. Interacts with DDI2. Interacts with TMEM35A/NACHO.</text>
</comment>
<comment type="caution">
    <text evidence="4">The sequence shown here is derived from an EMBL/GenBank/DDBJ whole genome shotgun (WGS) entry which is preliminary data.</text>
</comment>
<name>A0A1Y3AYT9_EURMA</name>
<dbReference type="Proteomes" id="UP000194236">
    <property type="component" value="Unassembled WGS sequence"/>
</dbReference>
<comment type="pathway">
    <text evidence="2">Protein modification; protein glycosylation.</text>
</comment>
<organism evidence="4 5">
    <name type="scientific">Euroglyphus maynei</name>
    <name type="common">Mayne's house dust mite</name>
    <dbReference type="NCBI Taxonomy" id="6958"/>
    <lineage>
        <taxon>Eukaryota</taxon>
        <taxon>Metazoa</taxon>
        <taxon>Ecdysozoa</taxon>
        <taxon>Arthropoda</taxon>
        <taxon>Chelicerata</taxon>
        <taxon>Arachnida</taxon>
        <taxon>Acari</taxon>
        <taxon>Acariformes</taxon>
        <taxon>Sarcoptiformes</taxon>
        <taxon>Astigmata</taxon>
        <taxon>Psoroptidia</taxon>
        <taxon>Analgoidea</taxon>
        <taxon>Pyroglyphidae</taxon>
        <taxon>Pyroglyphinae</taxon>
        <taxon>Euroglyphus</taxon>
    </lineage>
</organism>
<gene>
    <name evidence="4" type="ORF">BLA29_009720</name>
</gene>
<dbReference type="OrthoDB" id="432292at2759"/>
<comment type="function">
    <text evidence="2">Subunit of the oligosaccharyl transferase (OST) complex that catalyzes the initial transfer of a defined glycan (Glc(3)Man(9)GlcNAc(2) in eukaryotes) from the lipid carrier dolichol-pyrophosphate to an asparagine residue within an Asn-X-Ser/Thr consensus motif in nascent polypeptide chains, the first step in protein N-glycosylation. N-glycosylation occurs cotranslationally and the complex associates with the Sec61 complex at the channel-forming translocon complex that mediates protein translocation across the endoplasmic reticulum (ER). All subunits are required for a maximal enzyme activity.</text>
</comment>
<dbReference type="EMBL" id="MUJZ01054580">
    <property type="protein sequence ID" value="OTF72793.1"/>
    <property type="molecule type" value="Genomic_DNA"/>
</dbReference>
<dbReference type="AlphaFoldDB" id="A0A1Y3AYT9"/>
<protein>
    <recommendedName>
        <fullName evidence="2">Dolichyl-diphosphooligosaccharide--protein glycosyltransferase subunit 2</fullName>
    </recommendedName>
    <alternativeName>
        <fullName evidence="2">Ribophorin-2</fullName>
    </alternativeName>
</protein>
<evidence type="ECO:0000259" key="3">
    <source>
        <dbReference type="Pfam" id="PF05817"/>
    </source>
</evidence>
<dbReference type="InterPro" id="IPR055373">
    <property type="entry name" value="Ribophorin_II_N"/>
</dbReference>
<keyword evidence="2" id="KW-0256">Endoplasmic reticulum</keyword>
<feature type="non-terminal residue" evidence="4">
    <location>
        <position position="247"/>
    </location>
</feature>
<dbReference type="PANTHER" id="PTHR12640">
    <property type="entry name" value="RIBOPHORIN II"/>
    <property type="match status" value="1"/>
</dbReference>
<dbReference type="PANTHER" id="PTHR12640:SF0">
    <property type="entry name" value="DOLICHYL-DIPHOSPHOOLIGOSACCHARIDE--PROTEIN GLYCOSYLTRANSFERASE SUBUNIT 2"/>
    <property type="match status" value="1"/>
</dbReference>
<dbReference type="GO" id="GO:0006487">
    <property type="term" value="P:protein N-linked glycosylation"/>
    <property type="evidence" value="ECO:0007669"/>
    <property type="project" value="UniProtKB-UniRule"/>
</dbReference>
<proteinExistence type="inferred from homology"/>
<sequence>MFHLDKSVAGSQKICDHLKNGAGDETLESIYYQTSIAKLITGCQLDTAKLSNKLQSFIRDDLTVLDIYRIGLSLANMARPLDSAKFSRLLIESLKREDSLLNTGLAFQLASKFSKSSDQNIFVEKIADVIVQADEVNSKYLQFEGGLGVSSAVIRGIYQLATAANKPVGVTNEQALKFVNYFLSRKYVLTPKGSAEVIETLALFTDNKYHIPYMVTKYGSSALSATENPVLTLKVTNVLGESVGPVT</sequence>
<dbReference type="Pfam" id="PF05817">
    <property type="entry name" value="Ribophorin_II"/>
    <property type="match status" value="1"/>
</dbReference>
<reference evidence="4 5" key="1">
    <citation type="submission" date="2017-03" db="EMBL/GenBank/DDBJ databases">
        <title>Genome Survey of Euroglyphus maynei.</title>
        <authorList>
            <person name="Arlian L.G."/>
            <person name="Morgan M.S."/>
            <person name="Rider S.D."/>
        </authorList>
    </citation>
    <scope>NUCLEOTIDE SEQUENCE [LARGE SCALE GENOMIC DNA]</scope>
    <source>
        <strain evidence="4">Arlian Lab</strain>
        <tissue evidence="4">Whole body</tissue>
    </source>
</reference>
<evidence type="ECO:0000313" key="5">
    <source>
        <dbReference type="Proteomes" id="UP000194236"/>
    </source>
</evidence>
<accession>A0A1Y3AYT9</accession>
<feature type="domain" description="Ribophorin II N-terminal" evidence="3">
    <location>
        <begin position="11"/>
        <end position="204"/>
    </location>
</feature>
<comment type="similarity">
    <text evidence="2">Belongs to the SWP1 family.</text>
</comment>
<dbReference type="InterPro" id="IPR008814">
    <property type="entry name" value="Swp1"/>
</dbReference>
<dbReference type="UniPathway" id="UPA00378"/>
<evidence type="ECO:0000313" key="4">
    <source>
        <dbReference type="EMBL" id="OTF72793.1"/>
    </source>
</evidence>
<evidence type="ECO:0000256" key="2">
    <source>
        <dbReference type="RuleBase" id="RU366029"/>
    </source>
</evidence>